<gene>
    <name evidence="1" type="ORF">QBC40DRAFT_186758</name>
</gene>
<comment type="caution">
    <text evidence="1">The sequence shown here is derived from an EMBL/GenBank/DDBJ whole genome shotgun (WGS) entry which is preliminary data.</text>
</comment>
<keyword evidence="2" id="KW-1185">Reference proteome</keyword>
<protein>
    <submittedName>
        <fullName evidence="1">Uncharacterized protein</fullName>
    </submittedName>
</protein>
<evidence type="ECO:0000313" key="1">
    <source>
        <dbReference type="EMBL" id="KAK4195039.1"/>
    </source>
</evidence>
<reference evidence="1" key="2">
    <citation type="submission" date="2023-05" db="EMBL/GenBank/DDBJ databases">
        <authorList>
            <consortium name="Lawrence Berkeley National Laboratory"/>
            <person name="Steindorff A."/>
            <person name="Hensen N."/>
            <person name="Bonometti L."/>
            <person name="Westerberg I."/>
            <person name="Brannstrom I.O."/>
            <person name="Guillou S."/>
            <person name="Cros-Aarteil S."/>
            <person name="Calhoun S."/>
            <person name="Haridas S."/>
            <person name="Kuo A."/>
            <person name="Mondo S."/>
            <person name="Pangilinan J."/>
            <person name="Riley R."/>
            <person name="Labutti K."/>
            <person name="Andreopoulos B."/>
            <person name="Lipzen A."/>
            <person name="Chen C."/>
            <person name="Yanf M."/>
            <person name="Daum C."/>
            <person name="Ng V."/>
            <person name="Clum A."/>
            <person name="Ohm R."/>
            <person name="Martin F."/>
            <person name="Silar P."/>
            <person name="Natvig D."/>
            <person name="Lalanne C."/>
            <person name="Gautier V."/>
            <person name="Ament-Velasquez S.L."/>
            <person name="Kruys A."/>
            <person name="Hutchinson M.I."/>
            <person name="Powell A.J."/>
            <person name="Barry K."/>
            <person name="Miller A.N."/>
            <person name="Grigoriev I.V."/>
            <person name="Debuchy R."/>
            <person name="Gladieux P."/>
            <person name="Thoren M.H."/>
            <person name="Johannesson H."/>
        </authorList>
    </citation>
    <scope>NUCLEOTIDE SEQUENCE</scope>
    <source>
        <strain evidence="1">CBS 315.58</strain>
    </source>
</reference>
<dbReference type="EMBL" id="MU864028">
    <property type="protein sequence ID" value="KAK4195039.1"/>
    <property type="molecule type" value="Genomic_DNA"/>
</dbReference>
<evidence type="ECO:0000313" key="2">
    <source>
        <dbReference type="Proteomes" id="UP001303160"/>
    </source>
</evidence>
<accession>A0AAN7AQ55</accession>
<reference evidence="1" key="1">
    <citation type="journal article" date="2023" name="Mol. Phylogenet. Evol.">
        <title>Genome-scale phylogeny and comparative genomics of the fungal order Sordariales.</title>
        <authorList>
            <person name="Hensen N."/>
            <person name="Bonometti L."/>
            <person name="Westerberg I."/>
            <person name="Brannstrom I.O."/>
            <person name="Guillou S."/>
            <person name="Cros-Aarteil S."/>
            <person name="Calhoun S."/>
            <person name="Haridas S."/>
            <person name="Kuo A."/>
            <person name="Mondo S."/>
            <person name="Pangilinan J."/>
            <person name="Riley R."/>
            <person name="LaButti K."/>
            <person name="Andreopoulos B."/>
            <person name="Lipzen A."/>
            <person name="Chen C."/>
            <person name="Yan M."/>
            <person name="Daum C."/>
            <person name="Ng V."/>
            <person name="Clum A."/>
            <person name="Steindorff A."/>
            <person name="Ohm R.A."/>
            <person name="Martin F."/>
            <person name="Silar P."/>
            <person name="Natvig D.O."/>
            <person name="Lalanne C."/>
            <person name="Gautier V."/>
            <person name="Ament-Velasquez S.L."/>
            <person name="Kruys A."/>
            <person name="Hutchinson M.I."/>
            <person name="Powell A.J."/>
            <person name="Barry K."/>
            <person name="Miller A.N."/>
            <person name="Grigoriev I.V."/>
            <person name="Debuchy R."/>
            <person name="Gladieux P."/>
            <person name="Hiltunen Thoren M."/>
            <person name="Johannesson H."/>
        </authorList>
    </citation>
    <scope>NUCLEOTIDE SEQUENCE</scope>
    <source>
        <strain evidence="1">CBS 315.58</strain>
    </source>
</reference>
<name>A0AAN7AQ55_9PEZI</name>
<dbReference type="AlphaFoldDB" id="A0AAN7AQ55"/>
<dbReference type="Proteomes" id="UP001303160">
    <property type="component" value="Unassembled WGS sequence"/>
</dbReference>
<proteinExistence type="predicted"/>
<sequence>MIDAQELRRRWTDKTAAVFGPADLSNHVEFPARNYERTFDFKGCKSIVFLHGERKGTEEDVILMSQGTGHMVLPAGVQVIVTEGYSKCSTNDSAPAAGTAVTSSAPKPVAAQGGDWTVVAQADGY</sequence>
<organism evidence="1 2">
    <name type="scientific">Triangularia verruculosa</name>
    <dbReference type="NCBI Taxonomy" id="2587418"/>
    <lineage>
        <taxon>Eukaryota</taxon>
        <taxon>Fungi</taxon>
        <taxon>Dikarya</taxon>
        <taxon>Ascomycota</taxon>
        <taxon>Pezizomycotina</taxon>
        <taxon>Sordariomycetes</taxon>
        <taxon>Sordariomycetidae</taxon>
        <taxon>Sordariales</taxon>
        <taxon>Podosporaceae</taxon>
        <taxon>Triangularia</taxon>
    </lineage>
</organism>